<name>A0AA36MFD7_CYLNA</name>
<evidence type="ECO:0000313" key="1">
    <source>
        <dbReference type="EMBL" id="CAJ0610611.1"/>
    </source>
</evidence>
<organism evidence="1 2">
    <name type="scientific">Cylicocyclus nassatus</name>
    <name type="common">Nematode worm</name>
    <dbReference type="NCBI Taxonomy" id="53992"/>
    <lineage>
        <taxon>Eukaryota</taxon>
        <taxon>Metazoa</taxon>
        <taxon>Ecdysozoa</taxon>
        <taxon>Nematoda</taxon>
        <taxon>Chromadorea</taxon>
        <taxon>Rhabditida</taxon>
        <taxon>Rhabditina</taxon>
        <taxon>Rhabditomorpha</taxon>
        <taxon>Strongyloidea</taxon>
        <taxon>Strongylidae</taxon>
        <taxon>Cylicocyclus</taxon>
    </lineage>
</organism>
<gene>
    <name evidence="1" type="ORF">CYNAS_LOCUS22594</name>
</gene>
<sequence>MLTTSEMAGLICLRCKELGIPEVYQTDNLPDTGEIAAERVVVIPKGESDGTKWRKTPIEVNVLTPNVQTRYLDIPRLIEIERAVRQLFKGVTCGQDDEGRAWRYHLTAVTRINSTQLRGIDILKLWHFDPTAVSADLTPEALATLLKGEKVTEVKNVHQDTWNIEEGEASQDSYKNQLTGSVYRMGAKTMGDITIAFTIGQYDYETKQLLLGGDLIKDGEDNVVGWKRARGIVEIKRGVIALTEDGVYIVAPYCNFSAREQNQDGAIGLGVSATVLEPLSEGVHPEYWFDESAVKLS</sequence>
<dbReference type="AlphaFoldDB" id="A0AA36MFD7"/>
<reference evidence="1" key="1">
    <citation type="submission" date="2023-07" db="EMBL/GenBank/DDBJ databases">
        <authorList>
            <consortium name="CYATHOMIX"/>
        </authorList>
    </citation>
    <scope>NUCLEOTIDE SEQUENCE</scope>
    <source>
        <strain evidence="1">N/A</strain>
    </source>
</reference>
<proteinExistence type="predicted"/>
<evidence type="ECO:0000313" key="2">
    <source>
        <dbReference type="Proteomes" id="UP001176961"/>
    </source>
</evidence>
<dbReference type="Proteomes" id="UP001176961">
    <property type="component" value="Unassembled WGS sequence"/>
</dbReference>
<accession>A0AA36MFD7</accession>
<dbReference type="EMBL" id="CATQJL010000338">
    <property type="protein sequence ID" value="CAJ0610611.1"/>
    <property type="molecule type" value="Genomic_DNA"/>
</dbReference>
<protein>
    <submittedName>
        <fullName evidence="1">Uncharacterized protein</fullName>
    </submittedName>
</protein>
<keyword evidence="2" id="KW-1185">Reference proteome</keyword>
<comment type="caution">
    <text evidence="1">The sequence shown here is derived from an EMBL/GenBank/DDBJ whole genome shotgun (WGS) entry which is preliminary data.</text>
</comment>